<dbReference type="Pfam" id="PF07690">
    <property type="entry name" value="MFS_1"/>
    <property type="match status" value="1"/>
</dbReference>
<sequence length="388" mass="39711">MGRDQLRVVLALGSTQTIAWASSYYLPAILADPIARDIGVSSTEVFAAFSISLIASALLGPRIGRTIDVFGGRGVLAVSNVVLAFGLATLGLAHSQAVMWLAWLVIGLGMSLGLYDTAFAALGRIYGTSARPAITGITLIAGFASTVGWPLTAWGLAEYGWRWTCLGWALAHLCVALPVNLLLIPRTERTAPEAVHTANHNVPIDRRMVLLSVVFALAWMVSGAMAAHLPRILEASGSSPAVAVLAGTLIGPAQVAARLAEVGFLGRFHPLLSARLAAALHPVGVALLALLGGASGAVAGLFAVLHGAGNGVMTVARGTVPLAVFGPANYGYRLGLIGAPARLAQGVAPILFGVLIDRFGAGVLMVSAGMSLGALVCLLLVNVAPSGD</sequence>
<keyword evidence="3 6" id="KW-0812">Transmembrane</keyword>
<feature type="transmembrane region" description="Helical" evidence="6">
    <location>
        <begin position="334"/>
        <end position="356"/>
    </location>
</feature>
<evidence type="ECO:0000313" key="8">
    <source>
        <dbReference type="EMBL" id="KQK28065.1"/>
    </source>
</evidence>
<evidence type="ECO:0000256" key="2">
    <source>
        <dbReference type="ARBA" id="ARBA00022448"/>
    </source>
</evidence>
<evidence type="ECO:0000256" key="4">
    <source>
        <dbReference type="ARBA" id="ARBA00022989"/>
    </source>
</evidence>
<gene>
    <name evidence="8" type="ORF">ARD30_23480</name>
</gene>
<dbReference type="Gene3D" id="1.20.1250.20">
    <property type="entry name" value="MFS general substrate transporter like domains"/>
    <property type="match status" value="1"/>
</dbReference>
<dbReference type="PANTHER" id="PTHR43385:SF1">
    <property type="entry name" value="RIBOFLAVIN TRANSPORTER RIBJ"/>
    <property type="match status" value="1"/>
</dbReference>
<dbReference type="InterPro" id="IPR011701">
    <property type="entry name" value="MFS"/>
</dbReference>
<organism evidence="8 9">
    <name type="scientific">Bosea thiooxidans</name>
    <dbReference type="NCBI Taxonomy" id="53254"/>
    <lineage>
        <taxon>Bacteria</taxon>
        <taxon>Pseudomonadati</taxon>
        <taxon>Pseudomonadota</taxon>
        <taxon>Alphaproteobacteria</taxon>
        <taxon>Hyphomicrobiales</taxon>
        <taxon>Boseaceae</taxon>
        <taxon>Bosea</taxon>
    </lineage>
</organism>
<keyword evidence="4 6" id="KW-1133">Transmembrane helix</keyword>
<dbReference type="EMBL" id="LMAR01000082">
    <property type="protein sequence ID" value="KQK28065.1"/>
    <property type="molecule type" value="Genomic_DNA"/>
</dbReference>
<feature type="transmembrane region" description="Helical" evidence="6">
    <location>
        <begin position="100"/>
        <end position="122"/>
    </location>
</feature>
<dbReference type="PANTHER" id="PTHR43385">
    <property type="entry name" value="RIBOFLAVIN TRANSPORTER RIBJ"/>
    <property type="match status" value="1"/>
</dbReference>
<evidence type="ECO:0000259" key="7">
    <source>
        <dbReference type="PROSITE" id="PS50850"/>
    </source>
</evidence>
<keyword evidence="5 6" id="KW-0472">Membrane</keyword>
<evidence type="ECO:0000256" key="1">
    <source>
        <dbReference type="ARBA" id="ARBA00004141"/>
    </source>
</evidence>
<accession>A0A0Q3LXC3</accession>
<feature type="transmembrane region" description="Helical" evidence="6">
    <location>
        <begin position="134"/>
        <end position="155"/>
    </location>
</feature>
<dbReference type="GO" id="GO:0022857">
    <property type="term" value="F:transmembrane transporter activity"/>
    <property type="evidence" value="ECO:0007669"/>
    <property type="project" value="InterPro"/>
</dbReference>
<evidence type="ECO:0000256" key="6">
    <source>
        <dbReference type="SAM" id="Phobius"/>
    </source>
</evidence>
<dbReference type="InterPro" id="IPR020846">
    <property type="entry name" value="MFS_dom"/>
</dbReference>
<dbReference type="Proteomes" id="UP000051562">
    <property type="component" value="Unassembled WGS sequence"/>
</dbReference>
<feature type="domain" description="Major facilitator superfamily (MFS) profile" evidence="7">
    <location>
        <begin position="8"/>
        <end position="385"/>
    </location>
</feature>
<comment type="caution">
    <text evidence="8">The sequence shown here is derived from an EMBL/GenBank/DDBJ whole genome shotgun (WGS) entry which is preliminary data.</text>
</comment>
<dbReference type="AlphaFoldDB" id="A0A0Q3LXC3"/>
<keyword evidence="9" id="KW-1185">Reference proteome</keyword>
<evidence type="ECO:0000256" key="5">
    <source>
        <dbReference type="ARBA" id="ARBA00023136"/>
    </source>
</evidence>
<dbReference type="RefSeq" id="WP_055730600.1">
    <property type="nucleotide sequence ID" value="NZ_LMAR01000082.1"/>
</dbReference>
<proteinExistence type="predicted"/>
<feature type="transmembrane region" description="Helical" evidence="6">
    <location>
        <begin position="209"/>
        <end position="229"/>
    </location>
</feature>
<dbReference type="GO" id="GO:0016020">
    <property type="term" value="C:membrane"/>
    <property type="evidence" value="ECO:0007669"/>
    <property type="project" value="UniProtKB-SubCell"/>
</dbReference>
<evidence type="ECO:0000313" key="9">
    <source>
        <dbReference type="Proteomes" id="UP000051562"/>
    </source>
</evidence>
<name>A0A0Q3LXC3_9HYPH</name>
<keyword evidence="2" id="KW-0813">Transport</keyword>
<feature type="transmembrane region" description="Helical" evidence="6">
    <location>
        <begin position="280"/>
        <end position="305"/>
    </location>
</feature>
<evidence type="ECO:0000256" key="3">
    <source>
        <dbReference type="ARBA" id="ARBA00022692"/>
    </source>
</evidence>
<dbReference type="InterPro" id="IPR036259">
    <property type="entry name" value="MFS_trans_sf"/>
</dbReference>
<dbReference type="SUPFAM" id="SSF103473">
    <property type="entry name" value="MFS general substrate transporter"/>
    <property type="match status" value="1"/>
</dbReference>
<reference evidence="8 9" key="1">
    <citation type="submission" date="2015-10" db="EMBL/GenBank/DDBJ databases">
        <title>Draft genome of Bosea thiooxidans.</title>
        <authorList>
            <person name="Wang X."/>
        </authorList>
    </citation>
    <scope>NUCLEOTIDE SEQUENCE [LARGE SCALE GENOMIC DNA]</scope>
    <source>
        <strain evidence="8 9">CGMCC 9174</strain>
    </source>
</reference>
<feature type="transmembrane region" description="Helical" evidence="6">
    <location>
        <begin position="75"/>
        <end position="94"/>
    </location>
</feature>
<dbReference type="PROSITE" id="PS50850">
    <property type="entry name" value="MFS"/>
    <property type="match status" value="1"/>
</dbReference>
<dbReference type="InterPro" id="IPR052983">
    <property type="entry name" value="MFS_Riboflavin_Transporter"/>
</dbReference>
<feature type="transmembrane region" description="Helical" evidence="6">
    <location>
        <begin position="363"/>
        <end position="384"/>
    </location>
</feature>
<feature type="transmembrane region" description="Helical" evidence="6">
    <location>
        <begin position="241"/>
        <end position="260"/>
    </location>
</feature>
<comment type="subcellular location">
    <subcellularLocation>
        <location evidence="1">Membrane</location>
        <topology evidence="1">Multi-pass membrane protein</topology>
    </subcellularLocation>
</comment>
<feature type="transmembrane region" description="Helical" evidence="6">
    <location>
        <begin position="45"/>
        <end position="63"/>
    </location>
</feature>
<feature type="transmembrane region" description="Helical" evidence="6">
    <location>
        <begin position="161"/>
        <end position="183"/>
    </location>
</feature>
<protein>
    <recommendedName>
        <fullName evidence="7">Major facilitator superfamily (MFS) profile domain-containing protein</fullName>
    </recommendedName>
</protein>